<accession>A0ABT2TGU7</accession>
<dbReference type="PANTHER" id="PTHR24220">
    <property type="entry name" value="IMPORT ATP-BINDING PROTEIN"/>
    <property type="match status" value="1"/>
</dbReference>
<sequence>MGVILNIDHLTKDFYLHEQKKQIKSCSNISFQLQKGGFIGIVGTSGAGKSTVLRCIYRTYLATGGSVIYDSLAYGPLDLVTADERRIIHLRKAEIGYVSQFLSMLPRTTARQHVIDAALEAGFSQEEAARKAEEMLRYFRLSEELWELYPATFSGGEKLRLNLAHAMVKAPRLLLLDEPTASLDPDTKLLVRDLLLRLKEEGTSMLGIFHDLEFMDGLCDQVYNLSKGHFADKGGMS</sequence>
<evidence type="ECO:0000256" key="2">
    <source>
        <dbReference type="ARBA" id="ARBA00022840"/>
    </source>
</evidence>
<dbReference type="SMART" id="SM00382">
    <property type="entry name" value="AAA"/>
    <property type="match status" value="1"/>
</dbReference>
<keyword evidence="2 4" id="KW-0067">ATP-binding</keyword>
<protein>
    <submittedName>
        <fullName evidence="4">ATP-binding cassette domain-containing protein</fullName>
    </submittedName>
</protein>
<evidence type="ECO:0000259" key="3">
    <source>
        <dbReference type="PROSITE" id="PS50893"/>
    </source>
</evidence>
<dbReference type="InterPro" id="IPR003439">
    <property type="entry name" value="ABC_transporter-like_ATP-bd"/>
</dbReference>
<dbReference type="EMBL" id="JAOQJQ010000001">
    <property type="protein sequence ID" value="MCU6761419.1"/>
    <property type="molecule type" value="Genomic_DNA"/>
</dbReference>
<dbReference type="InterPro" id="IPR027417">
    <property type="entry name" value="P-loop_NTPase"/>
</dbReference>
<evidence type="ECO:0000256" key="1">
    <source>
        <dbReference type="ARBA" id="ARBA00022741"/>
    </source>
</evidence>
<keyword evidence="5" id="KW-1185">Reference proteome</keyword>
<reference evidence="4 5" key="1">
    <citation type="journal article" date="2021" name="ISME Commun">
        <title>Automated analysis of genomic sequences facilitates high-throughput and comprehensive description of bacteria.</title>
        <authorList>
            <person name="Hitch T.C.A."/>
        </authorList>
    </citation>
    <scope>NUCLEOTIDE SEQUENCE [LARGE SCALE GENOMIC DNA]</scope>
    <source>
        <strain evidence="4 5">Sanger_109</strain>
    </source>
</reference>
<dbReference type="InterPro" id="IPR015854">
    <property type="entry name" value="ABC_transpr_LolD-like"/>
</dbReference>
<comment type="caution">
    <text evidence="4">The sequence shown here is derived from an EMBL/GenBank/DDBJ whole genome shotgun (WGS) entry which is preliminary data.</text>
</comment>
<dbReference type="Gene3D" id="3.40.50.300">
    <property type="entry name" value="P-loop containing nucleotide triphosphate hydrolases"/>
    <property type="match status" value="1"/>
</dbReference>
<feature type="domain" description="ABC transporter" evidence="3">
    <location>
        <begin position="5"/>
        <end position="237"/>
    </location>
</feature>
<dbReference type="PROSITE" id="PS50893">
    <property type="entry name" value="ABC_TRANSPORTER_2"/>
    <property type="match status" value="1"/>
</dbReference>
<dbReference type="SUPFAM" id="SSF52540">
    <property type="entry name" value="P-loop containing nucleoside triphosphate hydrolases"/>
    <property type="match status" value="1"/>
</dbReference>
<dbReference type="Proteomes" id="UP001652442">
    <property type="component" value="Unassembled WGS sequence"/>
</dbReference>
<gene>
    <name evidence="4" type="ORF">OCV88_03570</name>
</gene>
<dbReference type="Pfam" id="PF00005">
    <property type="entry name" value="ABC_tran"/>
    <property type="match status" value="1"/>
</dbReference>
<organism evidence="4 5">
    <name type="scientific">Brotonthovivens ammoniilytica</name>
    <dbReference type="NCBI Taxonomy" id="2981725"/>
    <lineage>
        <taxon>Bacteria</taxon>
        <taxon>Bacillati</taxon>
        <taxon>Bacillota</taxon>
        <taxon>Clostridia</taxon>
        <taxon>Lachnospirales</taxon>
        <taxon>Lachnospiraceae</taxon>
        <taxon>Brotonthovivens</taxon>
    </lineage>
</organism>
<dbReference type="InterPro" id="IPR003593">
    <property type="entry name" value="AAA+_ATPase"/>
</dbReference>
<keyword evidence="1" id="KW-0547">Nucleotide-binding</keyword>
<proteinExistence type="predicted"/>
<dbReference type="RefSeq" id="WP_158424219.1">
    <property type="nucleotide sequence ID" value="NZ_JAOQJQ010000001.1"/>
</dbReference>
<dbReference type="GO" id="GO:0005524">
    <property type="term" value="F:ATP binding"/>
    <property type="evidence" value="ECO:0007669"/>
    <property type="project" value="UniProtKB-KW"/>
</dbReference>
<name>A0ABT2TGU7_9FIRM</name>
<evidence type="ECO:0000313" key="5">
    <source>
        <dbReference type="Proteomes" id="UP001652442"/>
    </source>
</evidence>
<evidence type="ECO:0000313" key="4">
    <source>
        <dbReference type="EMBL" id="MCU6761419.1"/>
    </source>
</evidence>